<dbReference type="InterPro" id="IPR023214">
    <property type="entry name" value="HAD_sf"/>
</dbReference>
<keyword evidence="7" id="KW-1185">Reference proteome</keyword>
<dbReference type="SFLD" id="SFLDG01129">
    <property type="entry name" value="C1.5:_HAD__Beta-PGM__Phosphata"/>
    <property type="match status" value="1"/>
</dbReference>
<dbReference type="EMBL" id="CP146612">
    <property type="protein sequence ID" value="WWX24917.1"/>
    <property type="molecule type" value="Genomic_DNA"/>
</dbReference>
<keyword evidence="5" id="KW-0119">Carbohydrate metabolism</keyword>
<dbReference type="NCBIfam" id="TIGR01509">
    <property type="entry name" value="HAD-SF-IA-v3"/>
    <property type="match status" value="1"/>
</dbReference>
<comment type="similarity">
    <text evidence="2">Belongs to the HAD-like hydrolase superfamily. CbbY/CbbZ/Gph/YieH family.</text>
</comment>
<dbReference type="Gene3D" id="3.40.50.1000">
    <property type="entry name" value="HAD superfamily/HAD-like"/>
    <property type="match status" value="1"/>
</dbReference>
<dbReference type="PRINTS" id="PR00413">
    <property type="entry name" value="HADHALOGNASE"/>
</dbReference>
<dbReference type="Pfam" id="PF00702">
    <property type="entry name" value="Hydrolase"/>
    <property type="match status" value="1"/>
</dbReference>
<evidence type="ECO:0000256" key="4">
    <source>
        <dbReference type="ARBA" id="ARBA00022842"/>
    </source>
</evidence>
<evidence type="ECO:0000313" key="6">
    <source>
        <dbReference type="EMBL" id="WWX24917.1"/>
    </source>
</evidence>
<dbReference type="InterPro" id="IPR023198">
    <property type="entry name" value="PGP-like_dom2"/>
</dbReference>
<evidence type="ECO:0000256" key="2">
    <source>
        <dbReference type="ARBA" id="ARBA00006171"/>
    </source>
</evidence>
<dbReference type="SFLD" id="SFLDS00003">
    <property type="entry name" value="Haloacid_Dehalogenase"/>
    <property type="match status" value="1"/>
</dbReference>
<evidence type="ECO:0000256" key="3">
    <source>
        <dbReference type="ARBA" id="ARBA00022723"/>
    </source>
</evidence>
<name>A0ABZ2J5R0_9CHLR</name>
<dbReference type="PANTHER" id="PTHR46193:SF18">
    <property type="entry name" value="HEXITOL PHOSPHATASE B"/>
    <property type="match status" value="1"/>
</dbReference>
<dbReference type="Gene3D" id="1.10.150.240">
    <property type="entry name" value="Putative phosphatase, domain 2"/>
    <property type="match status" value="1"/>
</dbReference>
<organism evidence="6 7">
    <name type="scientific">Candidatus Dehalogenimonas loeffleri</name>
    <dbReference type="NCBI Taxonomy" id="3127115"/>
    <lineage>
        <taxon>Bacteria</taxon>
        <taxon>Bacillati</taxon>
        <taxon>Chloroflexota</taxon>
        <taxon>Dehalococcoidia</taxon>
        <taxon>Dehalococcoidales</taxon>
        <taxon>Dehalococcoidaceae</taxon>
        <taxon>Dehalogenimonas</taxon>
    </lineage>
</organism>
<dbReference type="PANTHER" id="PTHR46193">
    <property type="entry name" value="6-PHOSPHOGLUCONATE PHOSPHATASE"/>
    <property type="match status" value="1"/>
</dbReference>
<dbReference type="InterPro" id="IPR006439">
    <property type="entry name" value="HAD-SF_hydro_IA"/>
</dbReference>
<accession>A0ABZ2J5R0</accession>
<comment type="cofactor">
    <cofactor evidence="1">
        <name>Mg(2+)</name>
        <dbReference type="ChEBI" id="CHEBI:18420"/>
    </cofactor>
</comment>
<dbReference type="InterPro" id="IPR051600">
    <property type="entry name" value="Beta-PGM-like"/>
</dbReference>
<dbReference type="Proteomes" id="UP001375370">
    <property type="component" value="Chromosome"/>
</dbReference>
<dbReference type="RefSeq" id="WP_338737046.1">
    <property type="nucleotide sequence ID" value="NZ_CP146612.1"/>
</dbReference>
<reference evidence="6 7" key="1">
    <citation type="submission" date="2024-03" db="EMBL/GenBank/DDBJ databases">
        <title>A Dehalogenimonas Isolated from Estuarine Sediments Dihaloeliminates Chlorinated Alkanes.</title>
        <authorList>
            <person name="Yang Y."/>
            <person name="Wang H."/>
        </authorList>
    </citation>
    <scope>NUCLEOTIDE SEQUENCE [LARGE SCALE GENOMIC DNA]</scope>
    <source>
        <strain evidence="6 7">W</strain>
    </source>
</reference>
<dbReference type="SUPFAM" id="SSF56784">
    <property type="entry name" value="HAD-like"/>
    <property type="match status" value="1"/>
</dbReference>
<gene>
    <name evidence="6" type="ORF">V8247_06555</name>
</gene>
<evidence type="ECO:0000313" key="7">
    <source>
        <dbReference type="Proteomes" id="UP001375370"/>
    </source>
</evidence>
<keyword evidence="4" id="KW-0460">Magnesium</keyword>
<sequence>MIRAFIFDLDGVLVQTEKLKARAYDLAVQEILGTNKPDDRAGKAYAEVIGASREETSRHVMEKLGLEKHLRELMPQYGAAQPWDALTAIRYRIYDKMVADPQILRDNQWPFNVAILKMARQMGCVTALTTLSKRRDVNHVVESLDIGGLLDAVLTAEDINRGKPDPEIYLKAAQVLSVKPIECLVLEDSVNGITAAMRAGMNVVAMATPFTNAAIHAKGLVKEAWTIHHPEDVIDIVKRRIVDINRQESGD</sequence>
<protein>
    <submittedName>
        <fullName evidence="6">HAD family phosphatase</fullName>
    </submittedName>
</protein>
<evidence type="ECO:0000256" key="1">
    <source>
        <dbReference type="ARBA" id="ARBA00001946"/>
    </source>
</evidence>
<dbReference type="InterPro" id="IPR036412">
    <property type="entry name" value="HAD-like_sf"/>
</dbReference>
<keyword evidence="3" id="KW-0479">Metal-binding</keyword>
<proteinExistence type="inferred from homology"/>
<evidence type="ECO:0000256" key="5">
    <source>
        <dbReference type="ARBA" id="ARBA00023277"/>
    </source>
</evidence>